<dbReference type="OrthoDB" id="2439715at2759"/>
<dbReference type="Proteomes" id="UP000789396">
    <property type="component" value="Unassembled WGS sequence"/>
</dbReference>
<dbReference type="Gene3D" id="1.10.150.50">
    <property type="entry name" value="Transcription Factor, Ets-1"/>
    <property type="match status" value="1"/>
</dbReference>
<dbReference type="AlphaFoldDB" id="A0A9N9J711"/>
<feature type="non-terminal residue" evidence="1">
    <location>
        <position position="1"/>
    </location>
</feature>
<sequence length="58" mass="6873">YFQKFLLKFEQQQISVRLLSKLSNEDFNKCGVETIGARQTLREYAAKYNIIFTSHDKL</sequence>
<proteinExistence type="predicted"/>
<reference evidence="1" key="1">
    <citation type="submission" date="2021-06" db="EMBL/GenBank/DDBJ databases">
        <authorList>
            <person name="Kallberg Y."/>
            <person name="Tangrot J."/>
            <person name="Rosling A."/>
        </authorList>
    </citation>
    <scope>NUCLEOTIDE SEQUENCE</scope>
    <source>
        <strain evidence="1">IN212</strain>
    </source>
</reference>
<gene>
    <name evidence="1" type="ORF">RFULGI_LOCUS14641</name>
</gene>
<keyword evidence="2" id="KW-1185">Reference proteome</keyword>
<evidence type="ECO:0000313" key="1">
    <source>
        <dbReference type="EMBL" id="CAG8765435.1"/>
    </source>
</evidence>
<organism evidence="1 2">
    <name type="scientific">Racocetra fulgida</name>
    <dbReference type="NCBI Taxonomy" id="60492"/>
    <lineage>
        <taxon>Eukaryota</taxon>
        <taxon>Fungi</taxon>
        <taxon>Fungi incertae sedis</taxon>
        <taxon>Mucoromycota</taxon>
        <taxon>Glomeromycotina</taxon>
        <taxon>Glomeromycetes</taxon>
        <taxon>Diversisporales</taxon>
        <taxon>Gigasporaceae</taxon>
        <taxon>Racocetra</taxon>
    </lineage>
</organism>
<protein>
    <submittedName>
        <fullName evidence="1">6787_t:CDS:1</fullName>
    </submittedName>
</protein>
<accession>A0A9N9J711</accession>
<dbReference type="SUPFAM" id="SSF47769">
    <property type="entry name" value="SAM/Pointed domain"/>
    <property type="match status" value="1"/>
</dbReference>
<comment type="caution">
    <text evidence="1">The sequence shown here is derived from an EMBL/GenBank/DDBJ whole genome shotgun (WGS) entry which is preliminary data.</text>
</comment>
<dbReference type="InterPro" id="IPR013761">
    <property type="entry name" value="SAM/pointed_sf"/>
</dbReference>
<dbReference type="EMBL" id="CAJVPZ010043298">
    <property type="protein sequence ID" value="CAG8765435.1"/>
    <property type="molecule type" value="Genomic_DNA"/>
</dbReference>
<dbReference type="CDD" id="cd09487">
    <property type="entry name" value="SAM_superfamily"/>
    <property type="match status" value="1"/>
</dbReference>
<name>A0A9N9J711_9GLOM</name>
<evidence type="ECO:0000313" key="2">
    <source>
        <dbReference type="Proteomes" id="UP000789396"/>
    </source>
</evidence>